<dbReference type="STRING" id="576137.A0A1L7WS58"/>
<feature type="domain" description="Zn(2)-C6 fungal-type" evidence="4">
    <location>
        <begin position="24"/>
        <end position="54"/>
    </location>
</feature>
<comment type="subcellular location">
    <subcellularLocation>
        <location evidence="1">Nucleus</location>
    </subcellularLocation>
</comment>
<evidence type="ECO:0000256" key="2">
    <source>
        <dbReference type="ARBA" id="ARBA00023242"/>
    </source>
</evidence>
<dbReference type="Pfam" id="PF00172">
    <property type="entry name" value="Zn_clus"/>
    <property type="match status" value="1"/>
</dbReference>
<dbReference type="PROSITE" id="PS00463">
    <property type="entry name" value="ZN2_CY6_FUNGAL_1"/>
    <property type="match status" value="1"/>
</dbReference>
<dbReference type="GO" id="GO:0045944">
    <property type="term" value="P:positive regulation of transcription by RNA polymerase II"/>
    <property type="evidence" value="ECO:0007669"/>
    <property type="project" value="TreeGrafter"/>
</dbReference>
<gene>
    <name evidence="5" type="ORF">PAC_05487</name>
</gene>
<dbReference type="InterPro" id="IPR001138">
    <property type="entry name" value="Zn2Cys6_DnaBD"/>
</dbReference>
<dbReference type="AlphaFoldDB" id="A0A1L7WS58"/>
<evidence type="ECO:0000313" key="5">
    <source>
        <dbReference type="EMBL" id="CZR55599.1"/>
    </source>
</evidence>
<evidence type="ECO:0000313" key="6">
    <source>
        <dbReference type="Proteomes" id="UP000184330"/>
    </source>
</evidence>
<dbReference type="PANTHER" id="PTHR37534">
    <property type="entry name" value="TRANSCRIPTIONAL ACTIVATOR PROTEIN UGA3"/>
    <property type="match status" value="1"/>
</dbReference>
<keyword evidence="6" id="KW-1185">Reference proteome</keyword>
<dbReference type="GO" id="GO:0000981">
    <property type="term" value="F:DNA-binding transcription factor activity, RNA polymerase II-specific"/>
    <property type="evidence" value="ECO:0007669"/>
    <property type="project" value="InterPro"/>
</dbReference>
<dbReference type="OrthoDB" id="5130013at2759"/>
<organism evidence="5 6">
    <name type="scientific">Phialocephala subalpina</name>
    <dbReference type="NCBI Taxonomy" id="576137"/>
    <lineage>
        <taxon>Eukaryota</taxon>
        <taxon>Fungi</taxon>
        <taxon>Dikarya</taxon>
        <taxon>Ascomycota</taxon>
        <taxon>Pezizomycotina</taxon>
        <taxon>Leotiomycetes</taxon>
        <taxon>Helotiales</taxon>
        <taxon>Mollisiaceae</taxon>
        <taxon>Phialocephala</taxon>
        <taxon>Phialocephala fortinii species complex</taxon>
    </lineage>
</organism>
<dbReference type="Proteomes" id="UP000184330">
    <property type="component" value="Unassembled WGS sequence"/>
</dbReference>
<sequence length="519" mass="58268">MARASRASAQSQSSGRRVKHSRNGCVSCKKRRIHCSEGRPSCTRCLDSGQFCEYNLRLIWEDESSKRGVKHGRGKHTEVTFVDPTPPKDLAEKAEWIPPQKQRSHFLNTIREDIDRGTQVRSMTKYNGLHRTPRLRYAPRALELSSADGMLLQYYQAEVCQALVVVDDASNCYRQIILPLSMSYECVMRSILAVGALYLSLNQQSATVDYYSLALQYKQRTLQQLRHDIASLNKGSNNHVLVSMFMLCLFDIADNCQTSWGTHVSAAANLIGMKNTQALEPSLVSFVSQFFATGDVMGRSACGATSKFRTITWEHPQEVDKTAGCSSELLEIISSITDVSRQMAEDVKADSPALVKHVNSIEKQLDNLTQLLPAPSSGSIPNPEFLVLAQTSSLIHNAAKIYFYTELHSALPSTKIVRLLVNEQVALLKRIPAVRSAHIWSTFVTALYTFDDEQRIFFLEQFDKLEEITATRSSAQTGRSVVQTVWKKRDLNADLEQVLEPGMSDWARFVRPMSEFSLA</sequence>
<evidence type="ECO:0000259" key="4">
    <source>
        <dbReference type="PROSITE" id="PS50048"/>
    </source>
</evidence>
<evidence type="ECO:0000256" key="1">
    <source>
        <dbReference type="ARBA" id="ARBA00004123"/>
    </source>
</evidence>
<dbReference type="CDD" id="cd00067">
    <property type="entry name" value="GAL4"/>
    <property type="match status" value="1"/>
</dbReference>
<feature type="region of interest" description="Disordered" evidence="3">
    <location>
        <begin position="1"/>
        <end position="21"/>
    </location>
</feature>
<name>A0A1L7WS58_9HELO</name>
<dbReference type="Pfam" id="PF11951">
    <property type="entry name" value="Fungal_trans_2"/>
    <property type="match status" value="1"/>
</dbReference>
<feature type="compositionally biased region" description="Low complexity" evidence="3">
    <location>
        <begin position="1"/>
        <end position="15"/>
    </location>
</feature>
<dbReference type="InterPro" id="IPR021858">
    <property type="entry name" value="Fun_TF"/>
</dbReference>
<proteinExistence type="predicted"/>
<dbReference type="SMART" id="SM00066">
    <property type="entry name" value="GAL4"/>
    <property type="match status" value="1"/>
</dbReference>
<dbReference type="InterPro" id="IPR036864">
    <property type="entry name" value="Zn2-C6_fun-type_DNA-bd_sf"/>
</dbReference>
<dbReference type="GO" id="GO:0000976">
    <property type="term" value="F:transcription cis-regulatory region binding"/>
    <property type="evidence" value="ECO:0007669"/>
    <property type="project" value="TreeGrafter"/>
</dbReference>
<evidence type="ECO:0000256" key="3">
    <source>
        <dbReference type="SAM" id="MobiDB-lite"/>
    </source>
</evidence>
<dbReference type="EMBL" id="FJOG01000006">
    <property type="protein sequence ID" value="CZR55599.1"/>
    <property type="molecule type" value="Genomic_DNA"/>
</dbReference>
<dbReference type="GO" id="GO:0005634">
    <property type="term" value="C:nucleus"/>
    <property type="evidence" value="ECO:0007669"/>
    <property type="project" value="UniProtKB-SubCell"/>
</dbReference>
<dbReference type="GO" id="GO:0008270">
    <property type="term" value="F:zinc ion binding"/>
    <property type="evidence" value="ECO:0007669"/>
    <property type="project" value="InterPro"/>
</dbReference>
<accession>A0A1L7WS58</accession>
<dbReference type="PANTHER" id="PTHR37534:SF49">
    <property type="entry name" value="LYSINE BIOSYNTHESIS REGULATORY PROTEIN LYS14"/>
    <property type="match status" value="1"/>
</dbReference>
<protein>
    <recommendedName>
        <fullName evidence="4">Zn(2)-C6 fungal-type domain-containing protein</fullName>
    </recommendedName>
</protein>
<keyword evidence="2" id="KW-0539">Nucleus</keyword>
<dbReference type="SUPFAM" id="SSF57701">
    <property type="entry name" value="Zn2/Cys6 DNA-binding domain"/>
    <property type="match status" value="1"/>
</dbReference>
<dbReference type="PROSITE" id="PS50048">
    <property type="entry name" value="ZN2_CY6_FUNGAL_2"/>
    <property type="match status" value="1"/>
</dbReference>
<dbReference type="Gene3D" id="4.10.240.10">
    <property type="entry name" value="Zn(2)-C6 fungal-type DNA-binding domain"/>
    <property type="match status" value="1"/>
</dbReference>
<reference evidence="5 6" key="1">
    <citation type="submission" date="2016-03" db="EMBL/GenBank/DDBJ databases">
        <authorList>
            <person name="Ploux O."/>
        </authorList>
    </citation>
    <scope>NUCLEOTIDE SEQUENCE [LARGE SCALE GENOMIC DNA]</scope>
    <source>
        <strain evidence="5 6">UAMH 11012</strain>
    </source>
</reference>